<dbReference type="Pfam" id="PF00515">
    <property type="entry name" value="TPR_1"/>
    <property type="match status" value="1"/>
</dbReference>
<dbReference type="Proteomes" id="UP000236735">
    <property type="component" value="Unassembled WGS sequence"/>
</dbReference>
<sequence>MRAKFTVVLLLFVCLSVFGAQTTPVTVNQQESVSQLQAENEAMKKQLENLEKEVELYRGDIRDEISRTNTNMALWASLVISFVALITGGLGIVIPIYNNHRNDKQIKEQVGIATEKAEKAEMVSEQMMKEVSEIQEKINKDTAAAEKAAKEAKASQLFAEASNETDASKAIELYSQAIKINPAYYKAYNNRGILKMNNENEKGAMEDYNKAIELNPNYANAYYNRAILKSKGDRKGAMDDYDKAIELCPNYAKAYYNRAILKNKKGDRKGAIDDYNKAIALEPNYAKAYNNRADLLRITGKLENAMADINIAIEKDNTDFVAYITRGEIYMDMGKYDEAIPDFDQALAINGSSKSALDHRAECLKKLEEKEQNQLNEKKEDERDS</sequence>
<keyword evidence="1" id="KW-0677">Repeat</keyword>
<protein>
    <submittedName>
        <fullName evidence="7">Tetratricopeptide repeat-containing protein</fullName>
    </submittedName>
</protein>
<evidence type="ECO:0000256" key="2">
    <source>
        <dbReference type="ARBA" id="ARBA00022803"/>
    </source>
</evidence>
<keyword evidence="2 3" id="KW-0802">TPR repeat</keyword>
<feature type="signal peptide" evidence="6">
    <location>
        <begin position="1"/>
        <end position="19"/>
    </location>
</feature>
<dbReference type="Pfam" id="PF13414">
    <property type="entry name" value="TPR_11"/>
    <property type="match status" value="2"/>
</dbReference>
<gene>
    <name evidence="7" type="ORF">SAMN05216354_2078</name>
</gene>
<evidence type="ECO:0000256" key="5">
    <source>
        <dbReference type="SAM" id="Phobius"/>
    </source>
</evidence>
<keyword evidence="4" id="KW-0175">Coiled coil</keyword>
<dbReference type="EMBL" id="FNUV01000005">
    <property type="protein sequence ID" value="SEF91328.1"/>
    <property type="molecule type" value="Genomic_DNA"/>
</dbReference>
<dbReference type="PANTHER" id="PTHR44858">
    <property type="entry name" value="TETRATRICOPEPTIDE REPEAT PROTEIN 6"/>
    <property type="match status" value="1"/>
</dbReference>
<accession>A0A1H5VWH0</accession>
<dbReference type="InterPro" id="IPR011990">
    <property type="entry name" value="TPR-like_helical_dom_sf"/>
</dbReference>
<organism evidence="7 8">
    <name type="scientific">Xylanibacter ruminicola</name>
    <name type="common">Prevotella ruminicola</name>
    <dbReference type="NCBI Taxonomy" id="839"/>
    <lineage>
        <taxon>Bacteria</taxon>
        <taxon>Pseudomonadati</taxon>
        <taxon>Bacteroidota</taxon>
        <taxon>Bacteroidia</taxon>
        <taxon>Bacteroidales</taxon>
        <taxon>Prevotellaceae</taxon>
        <taxon>Xylanibacter</taxon>
    </lineage>
</organism>
<dbReference type="GO" id="GO:0009279">
    <property type="term" value="C:cell outer membrane"/>
    <property type="evidence" value="ECO:0007669"/>
    <property type="project" value="TreeGrafter"/>
</dbReference>
<evidence type="ECO:0000256" key="4">
    <source>
        <dbReference type="SAM" id="Coils"/>
    </source>
</evidence>
<dbReference type="Pfam" id="PF13431">
    <property type="entry name" value="TPR_17"/>
    <property type="match status" value="1"/>
</dbReference>
<keyword evidence="6" id="KW-0732">Signal</keyword>
<dbReference type="AlphaFoldDB" id="A0A1H5VWH0"/>
<dbReference type="RefSeq" id="WP_103915901.1">
    <property type="nucleotide sequence ID" value="NZ_FNUV01000005.1"/>
</dbReference>
<evidence type="ECO:0000256" key="1">
    <source>
        <dbReference type="ARBA" id="ARBA00022737"/>
    </source>
</evidence>
<feature type="coiled-coil region" evidence="4">
    <location>
        <begin position="117"/>
        <end position="151"/>
    </location>
</feature>
<feature type="transmembrane region" description="Helical" evidence="5">
    <location>
        <begin position="72"/>
        <end position="97"/>
    </location>
</feature>
<feature type="repeat" description="TPR" evidence="3">
    <location>
        <begin position="252"/>
        <end position="285"/>
    </location>
</feature>
<dbReference type="SUPFAM" id="SSF48439">
    <property type="entry name" value="Protein prenylyltransferase"/>
    <property type="match status" value="1"/>
</dbReference>
<reference evidence="7 8" key="1">
    <citation type="submission" date="2016-10" db="EMBL/GenBank/DDBJ databases">
        <authorList>
            <person name="de Groot N.N."/>
        </authorList>
    </citation>
    <scope>NUCLEOTIDE SEQUENCE [LARGE SCALE GENOMIC DNA]</scope>
    <source>
        <strain evidence="7 8">AR32</strain>
    </source>
</reference>
<feature type="chain" id="PRO_5009287654" evidence="6">
    <location>
        <begin position="20"/>
        <end position="385"/>
    </location>
</feature>
<feature type="repeat" description="TPR" evidence="3">
    <location>
        <begin position="320"/>
        <end position="353"/>
    </location>
</feature>
<proteinExistence type="predicted"/>
<dbReference type="InterPro" id="IPR019734">
    <property type="entry name" value="TPR_rpt"/>
</dbReference>
<dbReference type="InterPro" id="IPR050498">
    <property type="entry name" value="Ycf3"/>
</dbReference>
<feature type="coiled-coil region" evidence="4">
    <location>
        <begin position="26"/>
        <end position="67"/>
    </location>
</feature>
<name>A0A1H5VWH0_XYLRU</name>
<dbReference type="Gene3D" id="1.25.40.10">
    <property type="entry name" value="Tetratricopeptide repeat domain"/>
    <property type="match status" value="3"/>
</dbReference>
<keyword evidence="5" id="KW-0812">Transmembrane</keyword>
<dbReference type="PROSITE" id="PS50005">
    <property type="entry name" value="TPR"/>
    <property type="match status" value="3"/>
</dbReference>
<evidence type="ECO:0000256" key="6">
    <source>
        <dbReference type="SAM" id="SignalP"/>
    </source>
</evidence>
<dbReference type="GO" id="GO:0046813">
    <property type="term" value="P:receptor-mediated virion attachment to host cell"/>
    <property type="evidence" value="ECO:0007669"/>
    <property type="project" value="TreeGrafter"/>
</dbReference>
<dbReference type="PROSITE" id="PS50293">
    <property type="entry name" value="TPR_REGION"/>
    <property type="match status" value="2"/>
</dbReference>
<evidence type="ECO:0000256" key="3">
    <source>
        <dbReference type="PROSITE-ProRule" id="PRU00339"/>
    </source>
</evidence>
<feature type="repeat" description="TPR" evidence="3">
    <location>
        <begin position="185"/>
        <end position="218"/>
    </location>
</feature>
<keyword evidence="5" id="KW-0472">Membrane</keyword>
<keyword evidence="5" id="KW-1133">Transmembrane helix</keyword>
<evidence type="ECO:0000313" key="7">
    <source>
        <dbReference type="EMBL" id="SEF91328.1"/>
    </source>
</evidence>
<dbReference type="SMART" id="SM00028">
    <property type="entry name" value="TPR"/>
    <property type="match status" value="6"/>
</dbReference>
<dbReference type="PANTHER" id="PTHR44858:SF1">
    <property type="entry name" value="UDP-N-ACETYLGLUCOSAMINE--PEPTIDE N-ACETYLGLUCOSAMINYLTRANSFERASE SPINDLY-RELATED"/>
    <property type="match status" value="1"/>
</dbReference>
<evidence type="ECO:0000313" key="8">
    <source>
        <dbReference type="Proteomes" id="UP000236735"/>
    </source>
</evidence>